<organism evidence="1 2">
    <name type="scientific">Dillenia turbinata</name>
    <dbReference type="NCBI Taxonomy" id="194707"/>
    <lineage>
        <taxon>Eukaryota</taxon>
        <taxon>Viridiplantae</taxon>
        <taxon>Streptophyta</taxon>
        <taxon>Embryophyta</taxon>
        <taxon>Tracheophyta</taxon>
        <taxon>Spermatophyta</taxon>
        <taxon>Magnoliopsida</taxon>
        <taxon>eudicotyledons</taxon>
        <taxon>Gunneridae</taxon>
        <taxon>Pentapetalae</taxon>
        <taxon>Dilleniales</taxon>
        <taxon>Dilleniaceae</taxon>
        <taxon>Dillenia</taxon>
    </lineage>
</organism>
<comment type="caution">
    <text evidence="1">The sequence shown here is derived from an EMBL/GenBank/DDBJ whole genome shotgun (WGS) entry which is preliminary data.</text>
</comment>
<dbReference type="EMBL" id="JBAMMX010000018">
    <property type="protein sequence ID" value="KAK6923282.1"/>
    <property type="molecule type" value="Genomic_DNA"/>
</dbReference>
<dbReference type="Proteomes" id="UP001370490">
    <property type="component" value="Unassembled WGS sequence"/>
</dbReference>
<proteinExistence type="predicted"/>
<name>A0AAN8Z3H7_9MAGN</name>
<accession>A0AAN8Z3H7</accession>
<protein>
    <submittedName>
        <fullName evidence="1">Uncharacterized protein</fullName>
    </submittedName>
</protein>
<evidence type="ECO:0000313" key="1">
    <source>
        <dbReference type="EMBL" id="KAK6923282.1"/>
    </source>
</evidence>
<keyword evidence="2" id="KW-1185">Reference proteome</keyword>
<sequence>MKSSLLLRGSENLIMASGDKQLHPVEQGNCREKPSSELQMRDEELRELNLEELQQLEWSLEAGLSRVIEKKVAEITAGRKQVPVESENGICCLALIKLEGKTRPEGFQSVGGETYCRNTLSSKRILQINGSLRLLSLEILGATVEGTVLNVEKKYWGGEEGDSVFCMVSLLNLLISFFPESGLFSHALLHADVYTDLFVALWCKPQHHTCSQLMILAACEPIRSDWARGPTVLSEQLGHIIAGPPTCQSLGFCGLMVQGQRLSFIASRIGG</sequence>
<gene>
    <name evidence="1" type="ORF">RJ641_011586</name>
</gene>
<reference evidence="1 2" key="1">
    <citation type="submission" date="2023-12" db="EMBL/GenBank/DDBJ databases">
        <title>A high-quality genome assembly for Dillenia turbinata (Dilleniales).</title>
        <authorList>
            <person name="Chanderbali A."/>
        </authorList>
    </citation>
    <scope>NUCLEOTIDE SEQUENCE [LARGE SCALE GENOMIC DNA]</scope>
    <source>
        <strain evidence="1">LSX21</strain>
        <tissue evidence="1">Leaf</tissue>
    </source>
</reference>
<dbReference type="AlphaFoldDB" id="A0AAN8Z3H7"/>
<evidence type="ECO:0000313" key="2">
    <source>
        <dbReference type="Proteomes" id="UP001370490"/>
    </source>
</evidence>